<dbReference type="AlphaFoldDB" id="A0A0F9UIU2"/>
<accession>A0A0F9UIU2</accession>
<proteinExistence type="predicted"/>
<organism evidence="4">
    <name type="scientific">marine sediment metagenome</name>
    <dbReference type="NCBI Taxonomy" id="412755"/>
    <lineage>
        <taxon>unclassified sequences</taxon>
        <taxon>metagenomes</taxon>
        <taxon>ecological metagenomes</taxon>
    </lineage>
</organism>
<name>A0A0F9UIU2_9ZZZZ</name>
<evidence type="ECO:0000256" key="2">
    <source>
        <dbReference type="ARBA" id="ARBA00022844"/>
    </source>
</evidence>
<evidence type="ECO:0000313" key="4">
    <source>
        <dbReference type="EMBL" id="KKN53498.1"/>
    </source>
</evidence>
<feature type="domain" description="Phage capsid-like C-terminal" evidence="3">
    <location>
        <begin position="193"/>
        <end position="484"/>
    </location>
</feature>
<sequence>MSEVGTLDKDLAKAVHDLAETVELHVKDGRDNSAESKTQFSKMGEDIMTLQRTVTDFEHVVSEKLDVLSEDNEAANAEIFDIHLDNKDLFNMWGYDNDITKVLYKPRTHYDRKRGWVKDGSYDGCEDLMQLNDFLFIASLARAGEKQDWANYSKYLSKFESLKLFNYELSSNQMTRKEFKALSSSGTNTGNEFVPTQLSARIVDDIRLALRVTALFPTVQLRGKGDTFEFPLRGARQVAYLMPESTTDDSSKIPAGTAPTDKISMSIVKHALRMLYSYEFEEDSLVAALPFVVAEITQALADGKEDSIINGDTSSTHLDSDVESAFDIRKSWNGLRKASGGSTGNGAVSISTWDDDAHLAMRKSMGRFGAQVADLAHIMSFNGFINTLKIDNTQTVDKYGQFAAILSGELGKLYGVPIIVSEFVRNDLTTAGIYDGATTTDTIILLVNRRAFWFGERSQLRQESDRDIETQQNRVVMSHRVAFKEVMSHGTGEESVSFGYNMTS</sequence>
<dbReference type="SUPFAM" id="SSF56563">
    <property type="entry name" value="Major capsid protein gp5"/>
    <property type="match status" value="1"/>
</dbReference>
<dbReference type="NCBIfam" id="TIGR01554">
    <property type="entry name" value="major_cap_HK97"/>
    <property type="match status" value="1"/>
</dbReference>
<comment type="caution">
    <text evidence="4">The sequence shown here is derived from an EMBL/GenBank/DDBJ whole genome shotgun (WGS) entry which is preliminary data.</text>
</comment>
<dbReference type="EMBL" id="LAZR01000969">
    <property type="protein sequence ID" value="KKN53498.1"/>
    <property type="molecule type" value="Genomic_DNA"/>
</dbReference>
<keyword evidence="2" id="KW-0946">Virion</keyword>
<evidence type="ECO:0000256" key="1">
    <source>
        <dbReference type="ARBA" id="ARBA00004328"/>
    </source>
</evidence>
<reference evidence="4" key="1">
    <citation type="journal article" date="2015" name="Nature">
        <title>Complex archaea that bridge the gap between prokaryotes and eukaryotes.</title>
        <authorList>
            <person name="Spang A."/>
            <person name="Saw J.H."/>
            <person name="Jorgensen S.L."/>
            <person name="Zaremba-Niedzwiedzka K."/>
            <person name="Martijn J."/>
            <person name="Lind A.E."/>
            <person name="van Eijk R."/>
            <person name="Schleper C."/>
            <person name="Guy L."/>
            <person name="Ettema T.J."/>
        </authorList>
    </citation>
    <scope>NUCLEOTIDE SEQUENCE</scope>
</reference>
<protein>
    <recommendedName>
        <fullName evidence="3">Phage capsid-like C-terminal domain-containing protein</fullName>
    </recommendedName>
</protein>
<dbReference type="InterPro" id="IPR024455">
    <property type="entry name" value="Phage_capsid"/>
</dbReference>
<evidence type="ECO:0000259" key="3">
    <source>
        <dbReference type="Pfam" id="PF05065"/>
    </source>
</evidence>
<comment type="subcellular location">
    <subcellularLocation>
        <location evidence="1">Virion</location>
    </subcellularLocation>
</comment>
<dbReference type="InterPro" id="IPR054612">
    <property type="entry name" value="Phage_capsid-like_C"/>
</dbReference>
<gene>
    <name evidence="4" type="ORF">LCGC14_0601950</name>
</gene>
<dbReference type="Pfam" id="PF05065">
    <property type="entry name" value="Phage_capsid"/>
    <property type="match status" value="1"/>
</dbReference>
<dbReference type="GO" id="GO:0044423">
    <property type="term" value="C:virion component"/>
    <property type="evidence" value="ECO:0007669"/>
    <property type="project" value="UniProtKB-KW"/>
</dbReference>